<dbReference type="PANTHER" id="PTHR37815:SF3">
    <property type="entry name" value="UPF0397 PROTEIN SPR0429"/>
    <property type="match status" value="1"/>
</dbReference>
<evidence type="ECO:0000256" key="1">
    <source>
        <dbReference type="ARBA" id="ARBA00022692"/>
    </source>
</evidence>
<protein>
    <submittedName>
        <fullName evidence="4">ECF transporter S component</fullName>
    </submittedName>
</protein>
<dbReference type="EMBL" id="JBCLUF010000022">
    <property type="protein sequence ID" value="MEY8662583.1"/>
    <property type="molecule type" value="Genomic_DNA"/>
</dbReference>
<accession>A0ABV4DQ40</accession>
<feature type="transmembrane region" description="Helical" evidence="3">
    <location>
        <begin position="124"/>
        <end position="150"/>
    </location>
</feature>
<proteinExistence type="predicted"/>
<keyword evidence="5" id="KW-1185">Reference proteome</keyword>
<evidence type="ECO:0000256" key="2">
    <source>
        <dbReference type="ARBA" id="ARBA00022989"/>
    </source>
</evidence>
<keyword evidence="1 3" id="KW-0812">Transmembrane</keyword>
<dbReference type="Gene3D" id="1.10.1760.20">
    <property type="match status" value="1"/>
</dbReference>
<name>A0ABV4DQ40_9LACO</name>
<feature type="transmembrane region" description="Helical" evidence="3">
    <location>
        <begin position="75"/>
        <end position="93"/>
    </location>
</feature>
<gene>
    <name evidence="4" type="ORF">AALT52_06760</name>
</gene>
<dbReference type="InterPro" id="IPR009825">
    <property type="entry name" value="ECF_substrate-spec-like"/>
</dbReference>
<feature type="transmembrane region" description="Helical" evidence="3">
    <location>
        <begin position="100"/>
        <end position="118"/>
    </location>
</feature>
<evidence type="ECO:0000256" key="3">
    <source>
        <dbReference type="SAM" id="Phobius"/>
    </source>
</evidence>
<reference evidence="4 5" key="1">
    <citation type="submission" date="2024-03" db="EMBL/GenBank/DDBJ databases">
        <title>Mouse gut bacterial collection (mGBC) of GemPharmatech.</title>
        <authorList>
            <person name="He Y."/>
            <person name="Dong L."/>
            <person name="Wu D."/>
            <person name="Gao X."/>
            <person name="Lin Z."/>
        </authorList>
    </citation>
    <scope>NUCLEOTIDE SEQUENCE [LARGE SCALE GENOMIC DNA]</scope>
    <source>
        <strain evidence="4 5">15-30</strain>
    </source>
</reference>
<dbReference type="Pfam" id="PF07155">
    <property type="entry name" value="ECF-ribofla_trS"/>
    <property type="match status" value="1"/>
</dbReference>
<keyword evidence="3" id="KW-0472">Membrane</keyword>
<keyword evidence="2 3" id="KW-1133">Transmembrane helix</keyword>
<comment type="caution">
    <text evidence="4">The sequence shown here is derived from an EMBL/GenBank/DDBJ whole genome shotgun (WGS) entry which is preliminary data.</text>
</comment>
<organism evidence="4 5">
    <name type="scientific">Ligilactobacillus faecis</name>
    <dbReference type="NCBI Taxonomy" id="762833"/>
    <lineage>
        <taxon>Bacteria</taxon>
        <taxon>Bacillati</taxon>
        <taxon>Bacillota</taxon>
        <taxon>Bacilli</taxon>
        <taxon>Lactobacillales</taxon>
        <taxon>Lactobacillaceae</taxon>
        <taxon>Ligilactobacillus</taxon>
    </lineage>
</organism>
<evidence type="ECO:0000313" key="5">
    <source>
        <dbReference type="Proteomes" id="UP001565236"/>
    </source>
</evidence>
<evidence type="ECO:0000313" key="4">
    <source>
        <dbReference type="EMBL" id="MEY8662583.1"/>
    </source>
</evidence>
<dbReference type="RefSeq" id="WP_369942233.1">
    <property type="nucleotide sequence ID" value="NZ_JBCLUF010000022.1"/>
</dbReference>
<dbReference type="PANTHER" id="PTHR37815">
    <property type="entry name" value="UPF0397 PROTEIN BC_2624-RELATED"/>
    <property type="match status" value="1"/>
</dbReference>
<dbReference type="Proteomes" id="UP001565236">
    <property type="component" value="Unassembled WGS sequence"/>
</dbReference>
<sequence length="161" mass="17051">MKSSLQKLVLLALISALNVAVARIFLIPVPFTNGNLNLCDAGIVLAALLYGRRAGATVGALSGLLLDLLGGYPQYMLFSLVIHGAQGAVVGAFYKSKRHFWKILGLAVGVLVGGYFIADSLLYGFAAGFLGLGTNLLQGLCGTSVGYFLYKRLKDLPSLKR</sequence>